<evidence type="ECO:0000313" key="3">
    <source>
        <dbReference type="EMBL" id="SDQ89862.1"/>
    </source>
</evidence>
<evidence type="ECO:0000256" key="2">
    <source>
        <dbReference type="SAM" id="Phobius"/>
    </source>
</evidence>
<proteinExistence type="predicted"/>
<dbReference type="KEGG" id="acry:AC20117_02465"/>
<name>A0A1H1EMD5_9MICC</name>
<keyword evidence="2" id="KW-0472">Membrane</keyword>
<feature type="transmembrane region" description="Helical" evidence="2">
    <location>
        <begin position="12"/>
        <end position="43"/>
    </location>
</feature>
<dbReference type="Proteomes" id="UP000181917">
    <property type="component" value="Unassembled WGS sequence"/>
</dbReference>
<gene>
    <name evidence="3" type="ORF">SAMN04489742_3002</name>
</gene>
<evidence type="ECO:0000313" key="4">
    <source>
        <dbReference type="Proteomes" id="UP000181917"/>
    </source>
</evidence>
<keyword evidence="2" id="KW-1133">Transmembrane helix</keyword>
<dbReference type="InterPro" id="IPR025323">
    <property type="entry name" value="DUF4229"/>
</dbReference>
<dbReference type="AlphaFoldDB" id="A0A1H1EMD5"/>
<dbReference type="EMBL" id="FNKH01000002">
    <property type="protein sequence ID" value="SDQ89862.1"/>
    <property type="molecule type" value="Genomic_DNA"/>
</dbReference>
<evidence type="ECO:0000256" key="1">
    <source>
        <dbReference type="SAM" id="MobiDB-lite"/>
    </source>
</evidence>
<dbReference type="Pfam" id="PF14012">
    <property type="entry name" value="DUF4229"/>
    <property type="match status" value="1"/>
</dbReference>
<accession>A0A1H1EMD5</accession>
<feature type="compositionally biased region" description="Basic and acidic residues" evidence="1">
    <location>
        <begin position="86"/>
        <end position="112"/>
    </location>
</feature>
<keyword evidence="4" id="KW-1185">Reference proteome</keyword>
<protein>
    <recommendedName>
        <fullName evidence="5">DUF4229 domain-containing protein</fullName>
    </recommendedName>
</protein>
<dbReference type="STRING" id="37928.SAMN04489742_3002"/>
<evidence type="ECO:0008006" key="5">
    <source>
        <dbReference type="Google" id="ProtNLM"/>
    </source>
</evidence>
<sequence>MVAFWKFTALRLGIVAVIFVICMWLGVGLIFSALVAAVAGWCITYLFFREMRDAASESLRHRFSGNAKPLRTSTEISDAMAEDEAVDRYGELRMDADRKPKDTRPEDKPTAD</sequence>
<organism evidence="3 4">
    <name type="scientific">Crystallibacter crystallopoietes</name>
    <dbReference type="NCBI Taxonomy" id="37928"/>
    <lineage>
        <taxon>Bacteria</taxon>
        <taxon>Bacillati</taxon>
        <taxon>Actinomycetota</taxon>
        <taxon>Actinomycetes</taxon>
        <taxon>Micrococcales</taxon>
        <taxon>Micrococcaceae</taxon>
        <taxon>Crystallibacter</taxon>
    </lineage>
</organism>
<feature type="region of interest" description="Disordered" evidence="1">
    <location>
        <begin position="67"/>
        <end position="112"/>
    </location>
</feature>
<keyword evidence="2" id="KW-0812">Transmembrane</keyword>
<reference evidence="3 4" key="1">
    <citation type="submission" date="2016-10" db="EMBL/GenBank/DDBJ databases">
        <authorList>
            <person name="de Groot N.N."/>
        </authorList>
    </citation>
    <scope>NUCLEOTIDE SEQUENCE [LARGE SCALE GENOMIC DNA]</scope>
    <source>
        <strain evidence="3 4">DSM 20117</strain>
    </source>
</reference>